<dbReference type="GO" id="GO:0005840">
    <property type="term" value="C:ribosome"/>
    <property type="evidence" value="ECO:0007669"/>
    <property type="project" value="UniProtKB-KW"/>
</dbReference>
<dbReference type="PANTHER" id="PTHR10746">
    <property type="entry name" value="50S RIBOSOMAL PROTEIN L4"/>
    <property type="match status" value="1"/>
</dbReference>
<dbReference type="PANTHER" id="PTHR10746:SF6">
    <property type="entry name" value="LARGE RIBOSOMAL SUBUNIT PROTEIN UL4M"/>
    <property type="match status" value="1"/>
</dbReference>
<organism evidence="7 8">
    <name type="scientific">Methylococcus capsulatus</name>
    <dbReference type="NCBI Taxonomy" id="414"/>
    <lineage>
        <taxon>Bacteria</taxon>
        <taxon>Pseudomonadati</taxon>
        <taxon>Pseudomonadota</taxon>
        <taxon>Gammaproteobacteria</taxon>
        <taxon>Methylococcales</taxon>
        <taxon>Methylococcaceae</taxon>
        <taxon>Methylococcus</taxon>
    </lineage>
</organism>
<dbReference type="GO" id="GO:0003735">
    <property type="term" value="F:structural constituent of ribosome"/>
    <property type="evidence" value="ECO:0007669"/>
    <property type="project" value="InterPro"/>
</dbReference>
<evidence type="ECO:0000256" key="2">
    <source>
        <dbReference type="ARBA" id="ARBA00022980"/>
    </source>
</evidence>
<evidence type="ECO:0000256" key="6">
    <source>
        <dbReference type="SAM" id="MobiDB-lite"/>
    </source>
</evidence>
<evidence type="ECO:0000256" key="5">
    <source>
        <dbReference type="HAMAP-Rule" id="MF_01328"/>
    </source>
</evidence>
<protein>
    <recommendedName>
        <fullName evidence="4 5">Large ribosomal subunit protein uL4</fullName>
    </recommendedName>
</protein>
<keyword evidence="3 5" id="KW-0687">Ribonucleoprotein</keyword>
<evidence type="ECO:0000256" key="4">
    <source>
        <dbReference type="ARBA" id="ARBA00035244"/>
    </source>
</evidence>
<dbReference type="SUPFAM" id="SSF52166">
    <property type="entry name" value="Ribosomal protein L4"/>
    <property type="match status" value="1"/>
</dbReference>
<name>A0AA35V503_METCP</name>
<dbReference type="GO" id="GO:0006412">
    <property type="term" value="P:translation"/>
    <property type="evidence" value="ECO:0007669"/>
    <property type="project" value="UniProtKB-UniRule"/>
</dbReference>
<dbReference type="Proteomes" id="UP001158598">
    <property type="component" value="Chromosome"/>
</dbReference>
<evidence type="ECO:0000313" key="8">
    <source>
        <dbReference type="Proteomes" id="UP001158598"/>
    </source>
</evidence>
<evidence type="ECO:0000256" key="3">
    <source>
        <dbReference type="ARBA" id="ARBA00023274"/>
    </source>
</evidence>
<evidence type="ECO:0000313" key="7">
    <source>
        <dbReference type="EMBL" id="CAI8835392.1"/>
    </source>
</evidence>
<comment type="function">
    <text evidence="5">One of the primary rRNA binding proteins, this protein initially binds near the 5'-end of the 23S rRNA. It is important during the early stages of 50S assembly. It makes multiple contacts with different domains of the 23S rRNA in the assembled 50S subunit and ribosome.</text>
</comment>
<proteinExistence type="inferred from homology"/>
<dbReference type="GO" id="GO:0019843">
    <property type="term" value="F:rRNA binding"/>
    <property type="evidence" value="ECO:0007669"/>
    <property type="project" value="UniProtKB-UniRule"/>
</dbReference>
<gene>
    <name evidence="5 7" type="primary">rplD</name>
    <name evidence="7" type="ORF">MCNOR_2212</name>
</gene>
<comment type="function">
    <text evidence="5">Forms part of the polypeptide exit tunnel.</text>
</comment>
<dbReference type="InterPro" id="IPR002136">
    <property type="entry name" value="Ribosomal_uL4"/>
</dbReference>
<dbReference type="Pfam" id="PF00573">
    <property type="entry name" value="Ribosomal_L4"/>
    <property type="match status" value="1"/>
</dbReference>
<reference evidence="7" key="1">
    <citation type="submission" date="2023-03" db="EMBL/GenBank/DDBJ databases">
        <authorList>
            <person name="Pearce D."/>
        </authorList>
    </citation>
    <scope>NUCLEOTIDE SEQUENCE</scope>
    <source>
        <strain evidence="7">Mc</strain>
    </source>
</reference>
<dbReference type="GO" id="GO:1990904">
    <property type="term" value="C:ribonucleoprotein complex"/>
    <property type="evidence" value="ECO:0007669"/>
    <property type="project" value="UniProtKB-KW"/>
</dbReference>
<dbReference type="HAMAP" id="MF_01328_B">
    <property type="entry name" value="Ribosomal_uL4_B"/>
    <property type="match status" value="1"/>
</dbReference>
<dbReference type="Gene3D" id="3.40.1370.10">
    <property type="match status" value="1"/>
</dbReference>
<keyword evidence="5" id="KW-0699">rRNA-binding</keyword>
<feature type="region of interest" description="Disordered" evidence="6">
    <location>
        <begin position="50"/>
        <end position="81"/>
    </location>
</feature>
<comment type="subunit">
    <text evidence="5">Part of the 50S ribosomal subunit.</text>
</comment>
<accession>A0AA35V503</accession>
<keyword evidence="2 5" id="KW-0689">Ribosomal protein</keyword>
<evidence type="ECO:0000256" key="1">
    <source>
        <dbReference type="ARBA" id="ARBA00010528"/>
    </source>
</evidence>
<dbReference type="InterPro" id="IPR023574">
    <property type="entry name" value="Ribosomal_uL4_dom_sf"/>
</dbReference>
<sequence>MVMSLSIPKIENGAAGDLEVSDKVFGQGFNESLVHQLVVGYLAAARSGTKAQKSRSDVSGGGKKPWKQKGSGHARAGTTRSPLWRTGGVTFAASNRNYRQKLNKKMYRAAVRSIFSELLRQGRLVVSDGIVPTSPKTRELAAKLKSFGEGYTVILAEQLDLNLALSSRNLPNVSINTADTLSPVDLVHAERVIATSSAIRKLEVRLS</sequence>
<keyword evidence="5" id="KW-0694">RNA-binding</keyword>
<dbReference type="NCBIfam" id="TIGR03953">
    <property type="entry name" value="rplD_bact"/>
    <property type="match status" value="1"/>
</dbReference>
<dbReference type="AlphaFoldDB" id="A0AA35V503"/>
<dbReference type="EMBL" id="OX458332">
    <property type="protein sequence ID" value="CAI8835392.1"/>
    <property type="molecule type" value="Genomic_DNA"/>
</dbReference>
<comment type="similarity">
    <text evidence="1 5">Belongs to the universal ribosomal protein uL4 family.</text>
</comment>
<dbReference type="InterPro" id="IPR013005">
    <property type="entry name" value="Ribosomal_uL4-like"/>
</dbReference>